<dbReference type="PROSITE" id="PS50949">
    <property type="entry name" value="HTH_GNTR"/>
    <property type="match status" value="1"/>
</dbReference>
<dbReference type="Proteomes" id="UP000320216">
    <property type="component" value="Chromosome"/>
</dbReference>
<dbReference type="PANTHER" id="PTHR44846">
    <property type="entry name" value="MANNOSYL-D-GLYCERATE TRANSPORT/METABOLISM SYSTEM REPRESSOR MNGR-RELATED"/>
    <property type="match status" value="1"/>
</dbReference>
<feature type="compositionally biased region" description="Basic residues" evidence="4">
    <location>
        <begin position="118"/>
        <end position="129"/>
    </location>
</feature>
<dbReference type="PANTHER" id="PTHR44846:SF17">
    <property type="entry name" value="GNTR-FAMILY TRANSCRIPTIONAL REGULATOR"/>
    <property type="match status" value="1"/>
</dbReference>
<dbReference type="OrthoDB" id="9784718at2"/>
<feature type="domain" description="HTH gntR-type" evidence="5">
    <location>
        <begin position="17"/>
        <end position="87"/>
    </location>
</feature>
<evidence type="ECO:0000313" key="7">
    <source>
        <dbReference type="Proteomes" id="UP000320216"/>
    </source>
</evidence>
<dbReference type="GO" id="GO:0045892">
    <property type="term" value="P:negative regulation of DNA-templated transcription"/>
    <property type="evidence" value="ECO:0007669"/>
    <property type="project" value="TreeGrafter"/>
</dbReference>
<sequence>MTDLPLVDAVLQPVRDHMAFESCVEQLGSAIQLGVFRPGDKLPTERELSTRLNVSRSTVREAISALRAAGMVTTTRGRGGGPWSGPRGRPGHGRMPRHPPSRRTRSSTTSSSSARSSSRGRARRRHPGS</sequence>
<dbReference type="KEGG" id="huw:FPZ11_15765"/>
<dbReference type="InterPro" id="IPR050679">
    <property type="entry name" value="Bact_HTH_transcr_reg"/>
</dbReference>
<keyword evidence="7" id="KW-1185">Reference proteome</keyword>
<evidence type="ECO:0000313" key="6">
    <source>
        <dbReference type="EMBL" id="QDZ16034.1"/>
    </source>
</evidence>
<dbReference type="CDD" id="cd07377">
    <property type="entry name" value="WHTH_GntR"/>
    <property type="match status" value="1"/>
</dbReference>
<dbReference type="Pfam" id="PF00392">
    <property type="entry name" value="GntR"/>
    <property type="match status" value="1"/>
</dbReference>
<feature type="compositionally biased region" description="Low complexity" evidence="4">
    <location>
        <begin position="106"/>
        <end position="117"/>
    </location>
</feature>
<evidence type="ECO:0000259" key="5">
    <source>
        <dbReference type="PROSITE" id="PS50949"/>
    </source>
</evidence>
<gene>
    <name evidence="6" type="ORF">FPZ11_15765</name>
</gene>
<dbReference type="InterPro" id="IPR036388">
    <property type="entry name" value="WH-like_DNA-bd_sf"/>
</dbReference>
<reference evidence="6 7" key="1">
    <citation type="submission" date="2019-07" db="EMBL/GenBank/DDBJ databases">
        <title>Full genome sequence of Humibacter sp. WJ7-1.</title>
        <authorList>
            <person name="Im W.-T."/>
        </authorList>
    </citation>
    <scope>NUCLEOTIDE SEQUENCE [LARGE SCALE GENOMIC DNA]</scope>
    <source>
        <strain evidence="6 7">WJ7-1</strain>
    </source>
</reference>
<dbReference type="EMBL" id="CP042305">
    <property type="protein sequence ID" value="QDZ16034.1"/>
    <property type="molecule type" value="Genomic_DNA"/>
</dbReference>
<evidence type="ECO:0000256" key="2">
    <source>
        <dbReference type="ARBA" id="ARBA00023125"/>
    </source>
</evidence>
<evidence type="ECO:0000256" key="1">
    <source>
        <dbReference type="ARBA" id="ARBA00023015"/>
    </source>
</evidence>
<dbReference type="PRINTS" id="PR00035">
    <property type="entry name" value="HTHGNTR"/>
</dbReference>
<dbReference type="InterPro" id="IPR036390">
    <property type="entry name" value="WH_DNA-bd_sf"/>
</dbReference>
<feature type="compositionally biased region" description="Basic residues" evidence="4">
    <location>
        <begin position="89"/>
        <end position="105"/>
    </location>
</feature>
<organism evidence="6 7">
    <name type="scientific">Humibacter ginsenosidimutans</name>
    <dbReference type="NCBI Taxonomy" id="2599293"/>
    <lineage>
        <taxon>Bacteria</taxon>
        <taxon>Bacillati</taxon>
        <taxon>Actinomycetota</taxon>
        <taxon>Actinomycetes</taxon>
        <taxon>Micrococcales</taxon>
        <taxon>Microbacteriaceae</taxon>
        <taxon>Humibacter</taxon>
    </lineage>
</organism>
<dbReference type="InterPro" id="IPR000524">
    <property type="entry name" value="Tscrpt_reg_HTH_GntR"/>
</dbReference>
<evidence type="ECO:0000256" key="3">
    <source>
        <dbReference type="ARBA" id="ARBA00023163"/>
    </source>
</evidence>
<dbReference type="SMART" id="SM00345">
    <property type="entry name" value="HTH_GNTR"/>
    <property type="match status" value="1"/>
</dbReference>
<dbReference type="GO" id="GO:0003700">
    <property type="term" value="F:DNA-binding transcription factor activity"/>
    <property type="evidence" value="ECO:0007669"/>
    <property type="project" value="InterPro"/>
</dbReference>
<keyword evidence="3" id="KW-0804">Transcription</keyword>
<protein>
    <submittedName>
        <fullName evidence="6">Winged helix-turn-helix transcriptional regulator</fullName>
    </submittedName>
</protein>
<keyword evidence="1" id="KW-0805">Transcription regulation</keyword>
<feature type="region of interest" description="Disordered" evidence="4">
    <location>
        <begin position="68"/>
        <end position="129"/>
    </location>
</feature>
<name>A0A5B8M7P8_9MICO</name>
<dbReference type="SUPFAM" id="SSF46785">
    <property type="entry name" value="Winged helix' DNA-binding domain"/>
    <property type="match status" value="1"/>
</dbReference>
<dbReference type="Gene3D" id="1.10.10.10">
    <property type="entry name" value="Winged helix-like DNA-binding domain superfamily/Winged helix DNA-binding domain"/>
    <property type="match status" value="1"/>
</dbReference>
<accession>A0A5B8M7P8</accession>
<evidence type="ECO:0000256" key="4">
    <source>
        <dbReference type="SAM" id="MobiDB-lite"/>
    </source>
</evidence>
<dbReference type="AlphaFoldDB" id="A0A5B8M7P8"/>
<dbReference type="GO" id="GO:0003677">
    <property type="term" value="F:DNA binding"/>
    <property type="evidence" value="ECO:0007669"/>
    <property type="project" value="UniProtKB-KW"/>
</dbReference>
<keyword evidence="2" id="KW-0238">DNA-binding</keyword>
<proteinExistence type="predicted"/>